<keyword evidence="1" id="KW-0812">Transmembrane</keyword>
<accession>A0A9X1M143</accession>
<keyword evidence="1" id="KW-1133">Transmembrane helix</keyword>
<evidence type="ECO:0000313" key="2">
    <source>
        <dbReference type="EMBL" id="MCC3268905.1"/>
    </source>
</evidence>
<protein>
    <recommendedName>
        <fullName evidence="4">Esterase</fullName>
    </recommendedName>
</protein>
<dbReference type="Pfam" id="PF00756">
    <property type="entry name" value="Esterase"/>
    <property type="match status" value="1"/>
</dbReference>
<evidence type="ECO:0000256" key="1">
    <source>
        <dbReference type="SAM" id="Phobius"/>
    </source>
</evidence>
<feature type="transmembrane region" description="Helical" evidence="1">
    <location>
        <begin position="34"/>
        <end position="55"/>
    </location>
</feature>
<dbReference type="RefSeq" id="WP_227907420.1">
    <property type="nucleotide sequence ID" value="NZ_CP095461.1"/>
</dbReference>
<name>A0A9X1M143_9MICC</name>
<feature type="transmembrane region" description="Helical" evidence="1">
    <location>
        <begin position="67"/>
        <end position="87"/>
    </location>
</feature>
<dbReference type="PANTHER" id="PTHR48098:SF1">
    <property type="entry name" value="DIACYLGLYCEROL ACYLTRANSFERASE_MYCOLYLTRANSFERASE AG85A"/>
    <property type="match status" value="1"/>
</dbReference>
<dbReference type="Gene3D" id="3.40.50.1820">
    <property type="entry name" value="alpha/beta hydrolase"/>
    <property type="match status" value="1"/>
</dbReference>
<dbReference type="SUPFAM" id="SSF53474">
    <property type="entry name" value="alpha/beta-Hydrolases"/>
    <property type="match status" value="1"/>
</dbReference>
<sequence>MNSVSLLTGVLPAVLLILGGLSLVGLAAGRPRHLLVVVPLAAMAAAVITFILFLMAEPVFHWWNASFPRMLYVYAGLGILAVILAVLRIRRVDAAWDRFLAVTAASLALTAVAVTVNAAYAQYPTLESLISPPRPVDEALPTRDPASAAGLPATTEANWTAPPGMPSEGKVYSAEIPGSTSGYASNSALVYLPPAYLASPAAVNLPVLVLIHGQPGSPNDWLVGGQLLDMMDSFAAKHQGLAPVVVMPDASNADNTNWPLCLDSDISSSATYLAVDVPAWVRQHLAAGLSGGSQWAVAGYSYGGTCALQLAANYPDTYPTFIDIAGESEPTVTQGTDSLINTYFGGDKSRFTAQNALDRLAAQSFPDSAGIIAVGADDSVYTPEGRQVYEAARAAGMQVTLQVLPGGHSWQVWQAGLANNLDWLGRRLGILGS</sequence>
<keyword evidence="1" id="KW-0472">Membrane</keyword>
<proteinExistence type="predicted"/>
<comment type="caution">
    <text evidence="2">The sequence shown here is derived from an EMBL/GenBank/DDBJ whole genome shotgun (WGS) entry which is preliminary data.</text>
</comment>
<dbReference type="EMBL" id="JAJFZP010000005">
    <property type="protein sequence ID" value="MCC3268905.1"/>
    <property type="molecule type" value="Genomic_DNA"/>
</dbReference>
<evidence type="ECO:0000313" key="3">
    <source>
        <dbReference type="Proteomes" id="UP001139264"/>
    </source>
</evidence>
<dbReference type="InterPro" id="IPR050583">
    <property type="entry name" value="Mycobacterial_A85_antigen"/>
</dbReference>
<dbReference type="PANTHER" id="PTHR48098">
    <property type="entry name" value="ENTEROCHELIN ESTERASE-RELATED"/>
    <property type="match status" value="1"/>
</dbReference>
<dbReference type="Proteomes" id="UP001139264">
    <property type="component" value="Unassembled WGS sequence"/>
</dbReference>
<gene>
    <name evidence="2" type="ORF">LJ751_05960</name>
</gene>
<feature type="transmembrane region" description="Helical" evidence="1">
    <location>
        <begin position="99"/>
        <end position="120"/>
    </location>
</feature>
<reference evidence="2" key="1">
    <citation type="submission" date="2021-10" db="EMBL/GenBank/DDBJ databases">
        <title>Novel species in genus Arthrobacter.</title>
        <authorList>
            <person name="Liu Y."/>
        </authorList>
    </citation>
    <scope>NUCLEOTIDE SEQUENCE</scope>
    <source>
        <strain evidence="2">Zg-Y809</strain>
    </source>
</reference>
<dbReference type="InterPro" id="IPR029058">
    <property type="entry name" value="AB_hydrolase_fold"/>
</dbReference>
<evidence type="ECO:0008006" key="4">
    <source>
        <dbReference type="Google" id="ProtNLM"/>
    </source>
</evidence>
<feature type="transmembrane region" description="Helical" evidence="1">
    <location>
        <begin position="6"/>
        <end position="27"/>
    </location>
</feature>
<dbReference type="InterPro" id="IPR000801">
    <property type="entry name" value="Esterase-like"/>
</dbReference>
<organism evidence="2 3">
    <name type="scientific">Arthrobacter gengyunqii</name>
    <dbReference type="NCBI Taxonomy" id="2886940"/>
    <lineage>
        <taxon>Bacteria</taxon>
        <taxon>Bacillati</taxon>
        <taxon>Actinomycetota</taxon>
        <taxon>Actinomycetes</taxon>
        <taxon>Micrococcales</taxon>
        <taxon>Micrococcaceae</taxon>
        <taxon>Arthrobacter</taxon>
    </lineage>
</organism>
<dbReference type="GO" id="GO:0016747">
    <property type="term" value="F:acyltransferase activity, transferring groups other than amino-acyl groups"/>
    <property type="evidence" value="ECO:0007669"/>
    <property type="project" value="TreeGrafter"/>
</dbReference>
<dbReference type="AlphaFoldDB" id="A0A9X1M143"/>